<dbReference type="InterPro" id="IPR004089">
    <property type="entry name" value="MCPsignal_dom"/>
</dbReference>
<dbReference type="Gene3D" id="1.10.287.950">
    <property type="entry name" value="Methyl-accepting chemotaxis protein"/>
    <property type="match status" value="1"/>
</dbReference>
<dbReference type="RefSeq" id="WP_058241703.1">
    <property type="nucleotide sequence ID" value="NZ_CYSB01000004.1"/>
</dbReference>
<keyword evidence="9" id="KW-0675">Receptor</keyword>
<dbReference type="OrthoDB" id="369026at2"/>
<evidence type="ECO:0000313" key="11">
    <source>
        <dbReference type="Proteomes" id="UP000051887"/>
    </source>
</evidence>
<dbReference type="PANTHER" id="PTHR43531">
    <property type="entry name" value="PROTEIN ICFG"/>
    <property type="match status" value="1"/>
</dbReference>
<keyword evidence="5" id="KW-0472">Membrane</keyword>
<keyword evidence="5" id="KW-0812">Transmembrane</keyword>
<evidence type="ECO:0000313" key="8">
    <source>
        <dbReference type="EMBL" id="CUH62600.1"/>
    </source>
</evidence>
<dbReference type="EMBL" id="CYSB01000004">
    <property type="protein sequence ID" value="CUH62600.1"/>
    <property type="molecule type" value="Genomic_DNA"/>
</dbReference>
<keyword evidence="3" id="KW-0807">Transducer</keyword>
<dbReference type="PRINTS" id="PR00260">
    <property type="entry name" value="CHEMTRNSDUCR"/>
</dbReference>
<feature type="domain" description="HAMP" evidence="7">
    <location>
        <begin position="208"/>
        <end position="260"/>
    </location>
</feature>
<dbReference type="AlphaFoldDB" id="A0A0P1G7S4"/>
<dbReference type="SMART" id="SM00304">
    <property type="entry name" value="HAMP"/>
    <property type="match status" value="1"/>
</dbReference>
<sequence>MTLSLKAQLIAAFALLVCLFTATGVTSLHELKQIKTRGEEIVRINFETLHLIEEVAKIQETIQSEISTYILVGTKEERSALRATLKELGQRKEELIAAAQATSSANTAAYLDEYLVLKEGIEKVNKKILQDLLFGSKGKASKRLAEGKETYQIPMAALITQVTELETRKMYEELAQSETAYAQTRNEIIVMMTAALVISLLAAWHIVATLSRGLRQAGALSQRVASGDLTETADHGMRNEIGALLDNLNTMVVDLRGIVGNVRTGAAHVASGADRMAATSAAIQTAAKEQATAAEEVATSVTEMSANVSHTALSAEETKETAQHAAENARAGGETVAAAMSSLATIVDKIQIIQEIARQTDLLALNAAVEAARAGEHGRGFSVVAAEVRKLAERAQEAAEDIGALTQGTVSTAEEARLKLADLVPEIEATAQLVGNMAASNTELSTGMQQITDAIARLDHNIQTNNTASKDMSATSEQLAAQAQSLTDGIGAFQLSKDEAERCEDPTEEVTPAPEAIQLEQPVAKEQTAPDLPKAA</sequence>
<evidence type="ECO:0000259" key="6">
    <source>
        <dbReference type="PROSITE" id="PS50111"/>
    </source>
</evidence>
<evidence type="ECO:0000313" key="9">
    <source>
        <dbReference type="EMBL" id="CUH70350.1"/>
    </source>
</evidence>
<evidence type="ECO:0000256" key="4">
    <source>
        <dbReference type="SAM" id="MobiDB-lite"/>
    </source>
</evidence>
<keyword evidence="5" id="KW-1133">Transmembrane helix</keyword>
<dbReference type="InterPro" id="IPR003660">
    <property type="entry name" value="HAMP_dom"/>
</dbReference>
<evidence type="ECO:0000256" key="3">
    <source>
        <dbReference type="PROSITE-ProRule" id="PRU00284"/>
    </source>
</evidence>
<dbReference type="InterPro" id="IPR051310">
    <property type="entry name" value="MCP_chemotaxis"/>
</dbReference>
<evidence type="ECO:0000259" key="7">
    <source>
        <dbReference type="PROSITE" id="PS50885"/>
    </source>
</evidence>
<keyword evidence="10" id="KW-1185">Reference proteome</keyword>
<dbReference type="Pfam" id="PF00672">
    <property type="entry name" value="HAMP"/>
    <property type="match status" value="1"/>
</dbReference>
<dbReference type="Pfam" id="PF00015">
    <property type="entry name" value="MCPsignal"/>
    <property type="match status" value="1"/>
</dbReference>
<dbReference type="Proteomes" id="UP000051086">
    <property type="component" value="Unassembled WGS sequence"/>
</dbReference>
<evidence type="ECO:0000256" key="1">
    <source>
        <dbReference type="ARBA" id="ARBA00022500"/>
    </source>
</evidence>
<proteinExistence type="inferred from homology"/>
<dbReference type="PROSITE" id="PS50111">
    <property type="entry name" value="CHEMOTAXIS_TRANSDUC_2"/>
    <property type="match status" value="1"/>
</dbReference>
<dbReference type="GO" id="GO:0007165">
    <property type="term" value="P:signal transduction"/>
    <property type="evidence" value="ECO:0007669"/>
    <property type="project" value="UniProtKB-KW"/>
</dbReference>
<organism evidence="9 11">
    <name type="scientific">Thalassovita autumnalis</name>
    <dbReference type="NCBI Taxonomy" id="2072972"/>
    <lineage>
        <taxon>Bacteria</taxon>
        <taxon>Pseudomonadati</taxon>
        <taxon>Pseudomonadota</taxon>
        <taxon>Alphaproteobacteria</taxon>
        <taxon>Rhodobacterales</taxon>
        <taxon>Roseobacteraceae</taxon>
        <taxon>Thalassovita</taxon>
    </lineage>
</organism>
<dbReference type="InterPro" id="IPR004090">
    <property type="entry name" value="Chemotax_Me-accpt_rcpt"/>
</dbReference>
<name>A0A0P1G7S4_9RHOB</name>
<keyword evidence="1" id="KW-0145">Chemotaxis</keyword>
<protein>
    <submittedName>
        <fullName evidence="9">Ribose and galactose chemoreceptor protein</fullName>
    </submittedName>
</protein>
<feature type="region of interest" description="Disordered" evidence="4">
    <location>
        <begin position="499"/>
        <end position="536"/>
    </location>
</feature>
<reference evidence="9 11" key="1">
    <citation type="submission" date="2015-09" db="EMBL/GenBank/DDBJ databases">
        <authorList>
            <consortium name="Swine Surveillance"/>
        </authorList>
    </citation>
    <scope>NUCLEOTIDE SEQUENCE [LARGE SCALE GENOMIC DNA]</scope>
    <source>
        <strain evidence="9 11">5120</strain>
    </source>
</reference>
<dbReference type="EMBL" id="CYSC01000003">
    <property type="protein sequence ID" value="CUH70350.1"/>
    <property type="molecule type" value="Genomic_DNA"/>
</dbReference>
<comment type="similarity">
    <text evidence="2">Belongs to the methyl-accepting chemotaxis (MCP) protein family.</text>
</comment>
<dbReference type="GO" id="GO:0004888">
    <property type="term" value="F:transmembrane signaling receptor activity"/>
    <property type="evidence" value="ECO:0007669"/>
    <property type="project" value="InterPro"/>
</dbReference>
<dbReference type="PROSITE" id="PS50885">
    <property type="entry name" value="HAMP"/>
    <property type="match status" value="1"/>
</dbReference>
<dbReference type="SUPFAM" id="SSF58104">
    <property type="entry name" value="Methyl-accepting chemotaxis protein (MCP) signaling domain"/>
    <property type="match status" value="1"/>
</dbReference>
<accession>A0A0P1G7S4</accession>
<dbReference type="GO" id="GO:0006935">
    <property type="term" value="P:chemotaxis"/>
    <property type="evidence" value="ECO:0007669"/>
    <property type="project" value="UniProtKB-KW"/>
</dbReference>
<dbReference type="SMART" id="SM00283">
    <property type="entry name" value="MA"/>
    <property type="match status" value="1"/>
</dbReference>
<feature type="domain" description="Methyl-accepting transducer" evidence="6">
    <location>
        <begin position="265"/>
        <end position="480"/>
    </location>
</feature>
<dbReference type="PANTHER" id="PTHR43531:SF11">
    <property type="entry name" value="METHYL-ACCEPTING CHEMOTAXIS PROTEIN 3"/>
    <property type="match status" value="1"/>
</dbReference>
<evidence type="ECO:0000313" key="10">
    <source>
        <dbReference type="Proteomes" id="UP000051086"/>
    </source>
</evidence>
<reference evidence="8 10" key="2">
    <citation type="submission" date="2015-09" db="EMBL/GenBank/DDBJ databases">
        <authorList>
            <person name="Rodrigo-Torres L."/>
            <person name="Arahal D.R."/>
        </authorList>
    </citation>
    <scope>NUCLEOTIDE SEQUENCE [LARGE SCALE GENOMIC DNA]</scope>
    <source>
        <strain evidence="8 10">CECT 5118</strain>
    </source>
</reference>
<dbReference type="GO" id="GO:0005886">
    <property type="term" value="C:plasma membrane"/>
    <property type="evidence" value="ECO:0007669"/>
    <property type="project" value="TreeGrafter"/>
</dbReference>
<dbReference type="Proteomes" id="UP000051887">
    <property type="component" value="Unassembled WGS sequence"/>
</dbReference>
<gene>
    <name evidence="9" type="primary">trg_1</name>
    <name evidence="8" type="ORF">TL5118_00092</name>
    <name evidence="9" type="ORF">TL5120_00123</name>
</gene>
<evidence type="ECO:0000256" key="5">
    <source>
        <dbReference type="SAM" id="Phobius"/>
    </source>
</evidence>
<evidence type="ECO:0000256" key="2">
    <source>
        <dbReference type="ARBA" id="ARBA00029447"/>
    </source>
</evidence>
<dbReference type="CDD" id="cd06225">
    <property type="entry name" value="HAMP"/>
    <property type="match status" value="1"/>
</dbReference>
<feature type="transmembrane region" description="Helical" evidence="5">
    <location>
        <begin position="188"/>
        <end position="207"/>
    </location>
</feature>